<dbReference type="Pfam" id="PF04085">
    <property type="entry name" value="MreC"/>
    <property type="match status" value="1"/>
</dbReference>
<evidence type="ECO:0000313" key="9">
    <source>
        <dbReference type="Proteomes" id="UP000325302"/>
    </source>
</evidence>
<dbReference type="GO" id="GO:0008360">
    <property type="term" value="P:regulation of cell shape"/>
    <property type="evidence" value="ECO:0007669"/>
    <property type="project" value="UniProtKB-KW"/>
</dbReference>
<feature type="domain" description="Rod shape-determining protein MreC beta-barrel core" evidence="7">
    <location>
        <begin position="120"/>
        <end position="265"/>
    </location>
</feature>
<dbReference type="InterPro" id="IPR042175">
    <property type="entry name" value="Cell/Rod_MreC_2"/>
</dbReference>
<keyword evidence="3 5" id="KW-0133">Cell shape</keyword>
<dbReference type="PIRSF" id="PIRSF038471">
    <property type="entry name" value="MreC"/>
    <property type="match status" value="1"/>
</dbReference>
<dbReference type="PANTHER" id="PTHR34138">
    <property type="entry name" value="CELL SHAPE-DETERMINING PROTEIN MREC"/>
    <property type="match status" value="1"/>
</dbReference>
<dbReference type="Gene3D" id="2.40.10.350">
    <property type="entry name" value="Rod shape-determining protein MreC, domain 2"/>
    <property type="match status" value="1"/>
</dbReference>
<accession>A0A5A9VZZ4</accession>
<dbReference type="PANTHER" id="PTHR34138:SF1">
    <property type="entry name" value="CELL SHAPE-DETERMINING PROTEIN MREC"/>
    <property type="match status" value="1"/>
</dbReference>
<dbReference type="Proteomes" id="UP000325302">
    <property type="component" value="Unassembled WGS sequence"/>
</dbReference>
<sequence>MFRRGKPRALFLVLLIAALVLIVAELNWHKMKDGRVYLSLLITPLQWLVDLPSRGADRLSDVVVDRATLVRDNERLRTESLELQRKAQLMAALTEENRQLRGLLNARERIEAQVTMAELIGINPDPFLHEVIINRGFEEGLYAGQPVLDAGGVMGQIISLTHYTSRVMLVTDARTAIPVEVNRNGFRSIALGRGVLGELELSHVPDTADIQEGDLLLTSGLGGRFPRGYPVAVVSEVIRDPGRPFTLVKATPSARLDRSRHLLVVDYRRPDAERVLDEAEWRHE</sequence>
<dbReference type="InterPro" id="IPR007221">
    <property type="entry name" value="MreC"/>
</dbReference>
<evidence type="ECO:0000256" key="2">
    <source>
        <dbReference type="ARBA" id="ARBA00013855"/>
    </source>
</evidence>
<keyword evidence="9" id="KW-1185">Reference proteome</keyword>
<reference evidence="8 9" key="1">
    <citation type="submission" date="2019-03" db="EMBL/GenBank/DDBJ databases">
        <title>Nitrincola sp. nov. isolated from an Indian soda lake.</title>
        <authorList>
            <person name="Joshi A."/>
            <person name="Thite S.V."/>
            <person name="Joseph N."/>
            <person name="Dhotre D."/>
            <person name="Moorthy M."/>
            <person name="Shouche Y.S."/>
        </authorList>
    </citation>
    <scope>NUCLEOTIDE SEQUENCE [LARGE SCALE GENOMIC DNA]</scope>
    <source>
        <strain evidence="8 9">MEB193</strain>
    </source>
</reference>
<dbReference type="FunFam" id="2.40.10.350:FF:000002">
    <property type="entry name" value="Cell shape-determining protein MreC"/>
    <property type="match status" value="1"/>
</dbReference>
<keyword evidence="6" id="KW-0175">Coiled coil</keyword>
<dbReference type="InterPro" id="IPR055342">
    <property type="entry name" value="MreC_beta-barrel_core"/>
</dbReference>
<dbReference type="OrthoDB" id="9808025at2"/>
<dbReference type="GO" id="GO:0005886">
    <property type="term" value="C:plasma membrane"/>
    <property type="evidence" value="ECO:0007669"/>
    <property type="project" value="TreeGrafter"/>
</dbReference>
<organism evidence="8 9">
    <name type="scientific">Nitrincola tapanii</name>
    <dbReference type="NCBI Taxonomy" id="1708751"/>
    <lineage>
        <taxon>Bacteria</taxon>
        <taxon>Pseudomonadati</taxon>
        <taxon>Pseudomonadota</taxon>
        <taxon>Gammaproteobacteria</taxon>
        <taxon>Oceanospirillales</taxon>
        <taxon>Oceanospirillaceae</taxon>
        <taxon>Nitrincola</taxon>
    </lineage>
</organism>
<evidence type="ECO:0000313" key="8">
    <source>
        <dbReference type="EMBL" id="KAA0874046.1"/>
    </source>
</evidence>
<gene>
    <name evidence="8" type="primary">mreC</name>
    <name evidence="8" type="ORF">E1H14_09710</name>
</gene>
<dbReference type="AlphaFoldDB" id="A0A5A9VZZ4"/>
<dbReference type="Gene3D" id="2.40.10.340">
    <property type="entry name" value="Rod shape-determining protein MreC, domain 1"/>
    <property type="match status" value="1"/>
</dbReference>
<comment type="caution">
    <text evidence="8">The sequence shown here is derived from an EMBL/GenBank/DDBJ whole genome shotgun (WGS) entry which is preliminary data.</text>
</comment>
<evidence type="ECO:0000256" key="1">
    <source>
        <dbReference type="ARBA" id="ARBA00009369"/>
    </source>
</evidence>
<comment type="similarity">
    <text evidence="1 5">Belongs to the MreC family.</text>
</comment>
<dbReference type="NCBIfam" id="TIGR00219">
    <property type="entry name" value="mreC"/>
    <property type="match status" value="1"/>
</dbReference>
<comment type="function">
    <text evidence="5">Involved in formation and maintenance of cell shape.</text>
</comment>
<proteinExistence type="inferred from homology"/>
<evidence type="ECO:0000259" key="7">
    <source>
        <dbReference type="Pfam" id="PF04085"/>
    </source>
</evidence>
<evidence type="ECO:0000256" key="3">
    <source>
        <dbReference type="ARBA" id="ARBA00022960"/>
    </source>
</evidence>
<name>A0A5A9VZZ4_9GAMM</name>
<feature type="coiled-coil region" evidence="6">
    <location>
        <begin position="66"/>
        <end position="113"/>
    </location>
</feature>
<evidence type="ECO:0000256" key="4">
    <source>
        <dbReference type="ARBA" id="ARBA00032089"/>
    </source>
</evidence>
<dbReference type="EMBL" id="SMRS01000007">
    <property type="protein sequence ID" value="KAA0874046.1"/>
    <property type="molecule type" value="Genomic_DNA"/>
</dbReference>
<dbReference type="InterPro" id="IPR042177">
    <property type="entry name" value="Cell/Rod_1"/>
</dbReference>
<evidence type="ECO:0000256" key="6">
    <source>
        <dbReference type="SAM" id="Coils"/>
    </source>
</evidence>
<evidence type="ECO:0000256" key="5">
    <source>
        <dbReference type="PIRNR" id="PIRNR038471"/>
    </source>
</evidence>
<protein>
    <recommendedName>
        <fullName evidence="2 5">Cell shape-determining protein MreC</fullName>
    </recommendedName>
    <alternativeName>
        <fullName evidence="4 5">Cell shape protein MreC</fullName>
    </alternativeName>
</protein>